<sequence length="67" mass="7730">MSNNFKFYLGMIVFALCMYFGVHMGNIILKYIIFSIASIGIISALFFEGKRRIIALKNFVRSIMDKL</sequence>
<keyword evidence="1" id="KW-0812">Transmembrane</keyword>
<evidence type="ECO:0000313" key="2">
    <source>
        <dbReference type="EMBL" id="AXN35079.1"/>
    </source>
</evidence>
<protein>
    <submittedName>
        <fullName evidence="2">Uncharacterized protein</fullName>
    </submittedName>
</protein>
<gene>
    <name evidence="2" type="ORF">DT351_01305</name>
</gene>
<proteinExistence type="predicted"/>
<name>A0A385ABQ9_LATCU</name>
<organism evidence="2 3">
    <name type="scientific">Latilactobacillus curvatus</name>
    <name type="common">Lactobacillus curvatus</name>
    <dbReference type="NCBI Taxonomy" id="28038"/>
    <lineage>
        <taxon>Bacteria</taxon>
        <taxon>Bacillati</taxon>
        <taxon>Bacillota</taxon>
        <taxon>Bacilli</taxon>
        <taxon>Lactobacillales</taxon>
        <taxon>Lactobacillaceae</taxon>
        <taxon>Latilactobacillus</taxon>
    </lineage>
</organism>
<evidence type="ECO:0000313" key="3">
    <source>
        <dbReference type="Proteomes" id="UP000257607"/>
    </source>
</evidence>
<dbReference type="EMBL" id="CP031003">
    <property type="protein sequence ID" value="AXN35079.1"/>
    <property type="molecule type" value="Genomic_DNA"/>
</dbReference>
<evidence type="ECO:0000256" key="1">
    <source>
        <dbReference type="SAM" id="Phobius"/>
    </source>
</evidence>
<keyword evidence="1" id="KW-0472">Membrane</keyword>
<reference evidence="2 3" key="1">
    <citation type="submission" date="2018-07" db="EMBL/GenBank/DDBJ databases">
        <title>Lactobacillus curvatus genome sequence.</title>
        <authorList>
            <person name="Prechtl R."/>
        </authorList>
    </citation>
    <scope>NUCLEOTIDE SEQUENCE [LARGE SCALE GENOMIC DNA]</scope>
    <source>
        <strain evidence="2 3">TMW 1.1928</strain>
    </source>
</reference>
<feature type="transmembrane region" description="Helical" evidence="1">
    <location>
        <begin position="7"/>
        <end position="22"/>
    </location>
</feature>
<accession>A0A385ABQ9</accession>
<feature type="transmembrane region" description="Helical" evidence="1">
    <location>
        <begin position="28"/>
        <end position="47"/>
    </location>
</feature>
<dbReference type="AlphaFoldDB" id="A0A385ABQ9"/>
<dbReference type="Proteomes" id="UP000257607">
    <property type="component" value="Chromosome"/>
</dbReference>
<keyword evidence="1" id="KW-1133">Transmembrane helix</keyword>